<dbReference type="AlphaFoldDB" id="L8J7J7"/>
<keyword evidence="1" id="KW-0813">Transport</keyword>
<feature type="chain" id="PRO_5005688284" description="Ligase" evidence="2">
    <location>
        <begin position="23"/>
        <end position="291"/>
    </location>
</feature>
<dbReference type="PROSITE" id="PS00430">
    <property type="entry name" value="TONB_DEPENDENT_REC_1"/>
    <property type="match status" value="1"/>
</dbReference>
<dbReference type="OrthoDB" id="357294at2"/>
<dbReference type="InterPro" id="IPR047111">
    <property type="entry name" value="YbaP-like"/>
</dbReference>
<gene>
    <name evidence="3" type="ORF">C942_02147</name>
</gene>
<evidence type="ECO:0000256" key="1">
    <source>
        <dbReference type="ARBA" id="ARBA00023065"/>
    </source>
</evidence>
<dbReference type="EMBL" id="AMZO01000022">
    <property type="protein sequence ID" value="ELR64741.1"/>
    <property type="molecule type" value="Genomic_DNA"/>
</dbReference>
<dbReference type="PATRIC" id="fig|1056511.3.peg.3220"/>
<protein>
    <recommendedName>
        <fullName evidence="5">Ligase</fullName>
    </recommendedName>
</protein>
<evidence type="ECO:0000313" key="4">
    <source>
        <dbReference type="Proteomes" id="UP000011134"/>
    </source>
</evidence>
<dbReference type="PANTHER" id="PTHR40590:SF1">
    <property type="entry name" value="CYTOPLASMIC PROTEIN"/>
    <property type="match status" value="1"/>
</dbReference>
<keyword evidence="2" id="KW-0732">Signal</keyword>
<organism evidence="3 4">
    <name type="scientific">Photobacterium marinum</name>
    <dbReference type="NCBI Taxonomy" id="1056511"/>
    <lineage>
        <taxon>Bacteria</taxon>
        <taxon>Pseudomonadati</taxon>
        <taxon>Pseudomonadota</taxon>
        <taxon>Gammaproteobacteria</taxon>
        <taxon>Vibrionales</taxon>
        <taxon>Vibrionaceae</taxon>
        <taxon>Photobacterium</taxon>
    </lineage>
</organism>
<evidence type="ECO:0000256" key="2">
    <source>
        <dbReference type="SAM" id="SignalP"/>
    </source>
</evidence>
<name>L8J7J7_9GAMM</name>
<dbReference type="GO" id="GO:0006811">
    <property type="term" value="P:monoatomic ion transport"/>
    <property type="evidence" value="ECO:0007669"/>
    <property type="project" value="UniProtKB-KW"/>
</dbReference>
<dbReference type="InterPro" id="IPR010916">
    <property type="entry name" value="TonB_box_CS"/>
</dbReference>
<accession>L8J7J7</accession>
<sequence>MFKSLLTKALLLLPFVAGQALAEPMVWLAKDTQRQFVLLGSIHAGEQDFYPLPQAFLDYWPKADSLVVEANILKPVDIQLDRTIPSANALLQAQDKETLADIAKQTGLPYLSLLHSPPWLAAVNLQMAMVSGVGLNPEKGVDIVLLKRAEQQKLPVLELEGVKQQLAVMEELPDHGQDILLSTIRDWDKMQSQLSCLISAWKSGDHQQLNELFEESQYGEATDEKLIFERNRNWAQQLTQNPDYRKGTYLIVVGALHLFGEQGLPSLLEKEGMTVTLLTKGQSAACQLAKE</sequence>
<dbReference type="InterPro" id="IPR002816">
    <property type="entry name" value="TraB/PrgY/GumN_fam"/>
</dbReference>
<dbReference type="PANTHER" id="PTHR40590">
    <property type="entry name" value="CYTOPLASMIC PROTEIN-RELATED"/>
    <property type="match status" value="1"/>
</dbReference>
<keyword evidence="4" id="KW-1185">Reference proteome</keyword>
<evidence type="ECO:0000313" key="3">
    <source>
        <dbReference type="EMBL" id="ELR64741.1"/>
    </source>
</evidence>
<dbReference type="RefSeq" id="WP_007467372.1">
    <property type="nucleotide sequence ID" value="NZ_AMZO01000022.1"/>
</dbReference>
<feature type="signal peptide" evidence="2">
    <location>
        <begin position="1"/>
        <end position="22"/>
    </location>
</feature>
<proteinExistence type="predicted"/>
<reference evidence="3 4" key="1">
    <citation type="submission" date="2012-12" db="EMBL/GenBank/DDBJ databases">
        <title>Genome Assembly of Photobacterium sp. AK15.</title>
        <authorList>
            <person name="Khatri I."/>
            <person name="Vaidya B."/>
            <person name="Srinivas T.N.R."/>
            <person name="Subramanian S."/>
            <person name="Pinnaka A."/>
        </authorList>
    </citation>
    <scope>NUCLEOTIDE SEQUENCE [LARGE SCALE GENOMIC DNA]</scope>
    <source>
        <strain evidence="3 4">AK15</strain>
    </source>
</reference>
<keyword evidence="1" id="KW-0406">Ion transport</keyword>
<evidence type="ECO:0008006" key="5">
    <source>
        <dbReference type="Google" id="ProtNLM"/>
    </source>
</evidence>
<dbReference type="Pfam" id="PF01963">
    <property type="entry name" value="TraB_PrgY_gumN"/>
    <property type="match status" value="1"/>
</dbReference>
<dbReference type="Proteomes" id="UP000011134">
    <property type="component" value="Unassembled WGS sequence"/>
</dbReference>
<comment type="caution">
    <text evidence="3">The sequence shown here is derived from an EMBL/GenBank/DDBJ whole genome shotgun (WGS) entry which is preliminary data.</text>
</comment>
<dbReference type="CDD" id="cd14789">
    <property type="entry name" value="Tiki"/>
    <property type="match status" value="1"/>
</dbReference>